<evidence type="ECO:0000256" key="8">
    <source>
        <dbReference type="SAM" id="MobiDB-lite"/>
    </source>
</evidence>
<keyword evidence="3 7" id="KW-0479">Metal-binding</keyword>
<feature type="compositionally biased region" description="Basic and acidic residues" evidence="8">
    <location>
        <begin position="495"/>
        <end position="513"/>
    </location>
</feature>
<feature type="region of interest" description="Disordered" evidence="8">
    <location>
        <begin position="461"/>
        <end position="480"/>
    </location>
</feature>
<dbReference type="Pfam" id="PF02146">
    <property type="entry name" value="SIR2"/>
    <property type="match status" value="1"/>
</dbReference>
<evidence type="ECO:0000256" key="7">
    <source>
        <dbReference type="PROSITE-ProRule" id="PRU00236"/>
    </source>
</evidence>
<evidence type="ECO:0000313" key="10">
    <source>
        <dbReference type="Proteomes" id="UP000694871"/>
    </source>
</evidence>
<evidence type="ECO:0000313" key="11">
    <source>
        <dbReference type="RefSeq" id="XP_015276013.1"/>
    </source>
</evidence>
<feature type="compositionally biased region" description="Basic and acidic residues" evidence="8">
    <location>
        <begin position="466"/>
        <end position="480"/>
    </location>
</feature>
<dbReference type="InterPro" id="IPR029035">
    <property type="entry name" value="DHS-like_NAD/FAD-binding_dom"/>
</dbReference>
<evidence type="ECO:0000256" key="1">
    <source>
        <dbReference type="ARBA" id="ARBA00012928"/>
    </source>
</evidence>
<name>A0ABM1KQM6_GEKJA</name>
<keyword evidence="4 7" id="KW-0862">Zinc</keyword>
<reference evidence="11" key="1">
    <citation type="submission" date="2025-08" db="UniProtKB">
        <authorList>
            <consortium name="RefSeq"/>
        </authorList>
    </citation>
    <scope>IDENTIFICATION</scope>
</reference>
<dbReference type="PANTHER" id="PTHR11085">
    <property type="entry name" value="NAD-DEPENDENT PROTEIN DEACYLASE SIRTUIN-5, MITOCHONDRIAL-RELATED"/>
    <property type="match status" value="1"/>
</dbReference>
<feature type="active site" description="Proton acceptor" evidence="7">
    <location>
        <position position="310"/>
    </location>
</feature>
<evidence type="ECO:0000256" key="6">
    <source>
        <dbReference type="ARBA" id="ARBA00038170"/>
    </source>
</evidence>
<feature type="region of interest" description="Disordered" evidence="8">
    <location>
        <begin position="107"/>
        <end position="211"/>
    </location>
</feature>
<keyword evidence="10" id="KW-1185">Reference proteome</keyword>
<dbReference type="PROSITE" id="PS50305">
    <property type="entry name" value="SIRTUIN"/>
    <property type="match status" value="1"/>
</dbReference>
<keyword evidence="5" id="KW-0520">NAD</keyword>
<dbReference type="InterPro" id="IPR003000">
    <property type="entry name" value="Sirtuin"/>
</dbReference>
<dbReference type="Proteomes" id="UP000694871">
    <property type="component" value="Unplaced"/>
</dbReference>
<feature type="compositionally biased region" description="Basic and acidic residues" evidence="8">
    <location>
        <begin position="164"/>
        <end position="188"/>
    </location>
</feature>
<dbReference type="Gene3D" id="2.20.28.200">
    <property type="match status" value="1"/>
</dbReference>
<organism evidence="10 11">
    <name type="scientific">Gekko japonicus</name>
    <name type="common">Schlegel's Japanese gecko</name>
    <dbReference type="NCBI Taxonomy" id="146911"/>
    <lineage>
        <taxon>Eukaryota</taxon>
        <taxon>Metazoa</taxon>
        <taxon>Chordata</taxon>
        <taxon>Craniata</taxon>
        <taxon>Vertebrata</taxon>
        <taxon>Euteleostomi</taxon>
        <taxon>Lepidosauria</taxon>
        <taxon>Squamata</taxon>
        <taxon>Bifurcata</taxon>
        <taxon>Gekkota</taxon>
        <taxon>Gekkonidae</taxon>
        <taxon>Gekkoninae</taxon>
        <taxon>Gekko</taxon>
    </lineage>
</organism>
<feature type="compositionally biased region" description="Low complexity" evidence="8">
    <location>
        <begin position="138"/>
        <end position="150"/>
    </location>
</feature>
<dbReference type="InterPro" id="IPR050134">
    <property type="entry name" value="NAD-dep_sirtuin_deacylases"/>
</dbReference>
<dbReference type="SUPFAM" id="SSF52467">
    <property type="entry name" value="DHS-like NAD/FAD-binding domain"/>
    <property type="match status" value="1"/>
</dbReference>
<evidence type="ECO:0000256" key="3">
    <source>
        <dbReference type="ARBA" id="ARBA00022723"/>
    </source>
</evidence>
<dbReference type="Gene3D" id="3.40.50.1220">
    <property type="entry name" value="TPP-binding domain"/>
    <property type="match status" value="1"/>
</dbReference>
<evidence type="ECO:0000256" key="4">
    <source>
        <dbReference type="ARBA" id="ARBA00022833"/>
    </source>
</evidence>
<feature type="binding site" evidence="7">
    <location>
        <position position="318"/>
    </location>
    <ligand>
        <name>Zn(2+)</name>
        <dbReference type="ChEBI" id="CHEBI:29105"/>
    </ligand>
</feature>
<dbReference type="PANTHER" id="PTHR11085:SF12">
    <property type="entry name" value="NAD-DEPENDENT PROTEIN DEACYLASE SIRTUIN-6"/>
    <property type="match status" value="1"/>
</dbReference>
<feature type="binding site" evidence="7">
    <location>
        <position position="354"/>
    </location>
    <ligand>
        <name>Zn(2+)</name>
        <dbReference type="ChEBI" id="CHEBI:29105"/>
    </ligand>
</feature>
<dbReference type="EC" id="2.3.1.286" evidence="1"/>
<accession>A0ABM1KQM6</accession>
<feature type="domain" description="Deacetylase sirtuin-type" evidence="9">
    <location>
        <begin position="195"/>
        <end position="449"/>
    </location>
</feature>
<feature type="binding site" evidence="7">
    <location>
        <position position="343"/>
    </location>
    <ligand>
        <name>Zn(2+)</name>
        <dbReference type="ChEBI" id="CHEBI:29105"/>
    </ligand>
</feature>
<gene>
    <name evidence="11" type="primary">SIRT6</name>
</gene>
<dbReference type="GeneID" id="107118231"/>
<keyword evidence="2" id="KW-0808">Transferase</keyword>
<evidence type="ECO:0000256" key="2">
    <source>
        <dbReference type="ARBA" id="ARBA00022679"/>
    </source>
</evidence>
<feature type="binding site" evidence="7">
    <location>
        <position position="321"/>
    </location>
    <ligand>
        <name>Zn(2+)</name>
        <dbReference type="ChEBI" id="CHEBI:29105"/>
    </ligand>
</feature>
<dbReference type="RefSeq" id="XP_015276013.1">
    <property type="nucleotide sequence ID" value="XM_015420527.1"/>
</dbReference>
<comment type="similarity">
    <text evidence="6">Belongs to the sirtuin family. Class IV subfamily.</text>
</comment>
<protein>
    <recommendedName>
        <fullName evidence="1">protein acetyllysine N-acetyltransferase</fullName>
        <ecNumber evidence="1">2.3.1.286</ecNumber>
    </recommendedName>
</protein>
<evidence type="ECO:0000256" key="5">
    <source>
        <dbReference type="ARBA" id="ARBA00023027"/>
    </source>
</evidence>
<proteinExistence type="inferred from homology"/>
<evidence type="ECO:0000259" key="9">
    <source>
        <dbReference type="PROSITE" id="PS50305"/>
    </source>
</evidence>
<feature type="region of interest" description="Disordered" evidence="8">
    <location>
        <begin position="488"/>
        <end position="532"/>
    </location>
</feature>
<dbReference type="InterPro" id="IPR026590">
    <property type="entry name" value="Ssirtuin_cat_dom"/>
</dbReference>
<sequence length="532" mass="57429">MAKHREQGLRLVGCPSSSSTVLLLLTRVSSSCLTGSECLRESFRACQQAVFKSVTLSGGPITVHGPTPDAAPAHVLSGSATSCRHATTPPAVGNHSPSLSFDVAADPRQCVAPPGRPGQEESVAPQLTARGQGRAAVRLPPARLPGAGPAVLRNGAWPASQPAEPERVGPLSREEKGGRERIDGRQAEESCCLEPPPKPRGGAKGASSSPRAGGLFTAPPASVAAFLFPCLFCAFDRQAFDRGPNGVWTMEERGLAPKFDTTFENAQPSKTHMALLELQRKGILRFLVSQNVDGLHVRSGFPRDKLAELHGNMFVEECMKCGKQYIRDTVVGTMGLKPTGRLCDVSKRRGLRSCRGKLMDTILDWEDSLPDRDLSLASEACRKADLSVTLGTSLQIKPSGDLPLLTKKKGGKLVIVNLQPTKHDKHADLRIHGYVDEVMTKLMKHLELEIPEWTGPRVVEESAEIPESKPRAKPSTDFKFLSKEEPLSYCNGTEESPKPARQEHSASLKHESCPLDSNPNAAKRTKTEPPPT</sequence>